<reference evidence="7" key="1">
    <citation type="submission" date="2022-01" db="EMBL/GenBank/DDBJ databases">
        <title>Genome Sequence Resource for Two Populations of Ditylenchus destructor, the Migratory Endoparasitic Phytonematode.</title>
        <authorList>
            <person name="Zhang H."/>
            <person name="Lin R."/>
            <person name="Xie B."/>
        </authorList>
    </citation>
    <scope>NUCLEOTIDE SEQUENCE</scope>
    <source>
        <strain evidence="7">BazhouSP</strain>
    </source>
</reference>
<keyword evidence="8" id="KW-1185">Reference proteome</keyword>
<dbReference type="SUPFAM" id="SSF46934">
    <property type="entry name" value="UBA-like"/>
    <property type="match status" value="1"/>
</dbReference>
<dbReference type="PANTHER" id="PTHR12649">
    <property type="entry name" value="PEPTIDYL-TRNA HYDROLASE 2"/>
    <property type="match status" value="1"/>
</dbReference>
<feature type="compositionally biased region" description="Low complexity" evidence="5">
    <location>
        <begin position="126"/>
        <end position="139"/>
    </location>
</feature>
<accession>A0AAD4N0K8</accession>
<dbReference type="Gene3D" id="1.10.8.10">
    <property type="entry name" value="DNA helicase RuvA subunit, C-terminal domain"/>
    <property type="match status" value="1"/>
</dbReference>
<evidence type="ECO:0000256" key="3">
    <source>
        <dbReference type="ARBA" id="ARBA00038050"/>
    </source>
</evidence>
<feature type="region of interest" description="Disordered" evidence="5">
    <location>
        <begin position="308"/>
        <end position="332"/>
    </location>
</feature>
<proteinExistence type="inferred from homology"/>
<dbReference type="NCBIfam" id="TIGR00283">
    <property type="entry name" value="arch_pth2"/>
    <property type="match status" value="1"/>
</dbReference>
<feature type="compositionally biased region" description="Low complexity" evidence="5">
    <location>
        <begin position="313"/>
        <end position="332"/>
    </location>
</feature>
<name>A0AAD4N0K8_9BILA</name>
<evidence type="ECO:0000313" key="7">
    <source>
        <dbReference type="EMBL" id="KAI1707359.1"/>
    </source>
</evidence>
<evidence type="ECO:0000313" key="8">
    <source>
        <dbReference type="Proteomes" id="UP001201812"/>
    </source>
</evidence>
<gene>
    <name evidence="7" type="ORF">DdX_12456</name>
</gene>
<comment type="catalytic activity">
    <reaction evidence="4">
        <text>an N-acyl-L-alpha-aminoacyl-tRNA + H2O = an N-acyl-L-amino acid + a tRNA + H(+)</text>
        <dbReference type="Rhea" id="RHEA:54448"/>
        <dbReference type="Rhea" id="RHEA-COMP:10123"/>
        <dbReference type="Rhea" id="RHEA-COMP:13883"/>
        <dbReference type="ChEBI" id="CHEBI:15377"/>
        <dbReference type="ChEBI" id="CHEBI:15378"/>
        <dbReference type="ChEBI" id="CHEBI:59874"/>
        <dbReference type="ChEBI" id="CHEBI:78442"/>
        <dbReference type="ChEBI" id="CHEBI:138191"/>
        <dbReference type="EC" id="3.1.1.29"/>
    </reaction>
</comment>
<dbReference type="Pfam" id="PF22562">
    <property type="entry name" value="UBA_7"/>
    <property type="match status" value="1"/>
</dbReference>
<feature type="region of interest" description="Disordered" evidence="5">
    <location>
        <begin position="177"/>
        <end position="296"/>
    </location>
</feature>
<feature type="compositionally biased region" description="Low complexity" evidence="5">
    <location>
        <begin position="278"/>
        <end position="296"/>
    </location>
</feature>
<dbReference type="EMBL" id="JAKKPZ010000041">
    <property type="protein sequence ID" value="KAI1707359.1"/>
    <property type="molecule type" value="Genomic_DNA"/>
</dbReference>
<dbReference type="GO" id="GO:0005829">
    <property type="term" value="C:cytosol"/>
    <property type="evidence" value="ECO:0007669"/>
    <property type="project" value="TreeGrafter"/>
</dbReference>
<feature type="compositionally biased region" description="Polar residues" evidence="5">
    <location>
        <begin position="225"/>
        <end position="243"/>
    </location>
</feature>
<dbReference type="AlphaFoldDB" id="A0AAD4N0K8"/>
<evidence type="ECO:0000256" key="5">
    <source>
        <dbReference type="SAM" id="MobiDB-lite"/>
    </source>
</evidence>
<dbReference type="InterPro" id="IPR009060">
    <property type="entry name" value="UBA-like_sf"/>
</dbReference>
<evidence type="ECO:0000256" key="1">
    <source>
        <dbReference type="ARBA" id="ARBA00013260"/>
    </source>
</evidence>
<protein>
    <recommendedName>
        <fullName evidence="1">peptidyl-tRNA hydrolase</fullName>
        <ecNumber evidence="1">3.1.1.29</ecNumber>
    </recommendedName>
</protein>
<organism evidence="7 8">
    <name type="scientific">Ditylenchus destructor</name>
    <dbReference type="NCBI Taxonomy" id="166010"/>
    <lineage>
        <taxon>Eukaryota</taxon>
        <taxon>Metazoa</taxon>
        <taxon>Ecdysozoa</taxon>
        <taxon>Nematoda</taxon>
        <taxon>Chromadorea</taxon>
        <taxon>Rhabditida</taxon>
        <taxon>Tylenchina</taxon>
        <taxon>Tylenchomorpha</taxon>
        <taxon>Sphaerularioidea</taxon>
        <taxon>Anguinidae</taxon>
        <taxon>Anguininae</taxon>
        <taxon>Ditylenchus</taxon>
    </lineage>
</organism>
<dbReference type="FunFam" id="3.40.1490.10:FF:000002">
    <property type="entry name" value="Peptidyl-tRNA hydrolase 2, mitochondrial"/>
    <property type="match status" value="1"/>
</dbReference>
<dbReference type="SUPFAM" id="SSF102462">
    <property type="entry name" value="Peptidyl-tRNA hydrolase II"/>
    <property type="match status" value="1"/>
</dbReference>
<feature type="domain" description="UBA" evidence="6">
    <location>
        <begin position="336"/>
        <end position="377"/>
    </location>
</feature>
<dbReference type="CDD" id="cd02430">
    <property type="entry name" value="PTH2"/>
    <property type="match status" value="1"/>
</dbReference>
<keyword evidence="2 7" id="KW-0378">Hydrolase</keyword>
<dbReference type="Pfam" id="PF01981">
    <property type="entry name" value="PTH2"/>
    <property type="match status" value="1"/>
</dbReference>
<dbReference type="PROSITE" id="PS50030">
    <property type="entry name" value="UBA"/>
    <property type="match status" value="1"/>
</dbReference>
<feature type="region of interest" description="Disordered" evidence="5">
    <location>
        <begin position="54"/>
        <end position="143"/>
    </location>
</feature>
<dbReference type="PANTHER" id="PTHR12649:SF11">
    <property type="entry name" value="PEPTIDYL-TRNA HYDROLASE 2, MITOCHONDRIAL"/>
    <property type="match status" value="1"/>
</dbReference>
<evidence type="ECO:0000259" key="6">
    <source>
        <dbReference type="PROSITE" id="PS50030"/>
    </source>
</evidence>
<evidence type="ECO:0000256" key="4">
    <source>
        <dbReference type="ARBA" id="ARBA00048707"/>
    </source>
</evidence>
<evidence type="ECO:0000256" key="2">
    <source>
        <dbReference type="ARBA" id="ARBA00022801"/>
    </source>
</evidence>
<feature type="compositionally biased region" description="Low complexity" evidence="5">
    <location>
        <begin position="93"/>
        <end position="113"/>
    </location>
</feature>
<sequence length="559" mass="59514">MKLQLEADSGHDIMLSTECSKYTQSNYFQRIVLQSYCESLDNCFSNSPTYLRMRRHPLPESSNQNRGNAADENETPPPPLPPPPPALNDLDEFNFNPPEPVSSNSSSNRVPENQPEGLPQNFDPVSSSSFSAPSAPTSSGLEISDPAVHSLSFFNNSQNHHLPTAQAQLADENLVDITDPVSGGESTPQSPLPSCSSHNNFAGRARNSQLGGSSASPGVDIPLEPQSQADEFVSSTTFSQPQNPFGIPAAIQPPTSLSNTNSHQNNSAPISLNAVPESTTSATNSQTASTSTALTPAANPLLSAACSETLGESSSSNQPSSSSLQLSHPSDPSKFNVDRLLLEQVLEFGFEEFIATLAIQRTGGAGLEQAVNWIIDHSNQSDLENDSGQEDEDITDQDVPEQMGASTSKAAAVSLELITSDSATTSAALADVIRSIRPPKKRSHKMIFVANMSLKMGVGKLAAQVGHATLGVYRVAQKSSDGAEALTSWRNHGEVKIVVKGQSTEQLLDLFKQAKDLGLYAYLVQDAGYTQIPPGSRTVLAIFGEQLTVDKITGSLKLL</sequence>
<dbReference type="InterPro" id="IPR023476">
    <property type="entry name" value="Pep_tRNA_hydro_II_dom_sf"/>
</dbReference>
<dbReference type="Gene3D" id="3.40.1490.10">
    <property type="entry name" value="Bit1"/>
    <property type="match status" value="1"/>
</dbReference>
<comment type="caution">
    <text evidence="7">The sequence shown here is derived from an EMBL/GenBank/DDBJ whole genome shotgun (WGS) entry which is preliminary data.</text>
</comment>
<feature type="compositionally biased region" description="Polar residues" evidence="5">
    <location>
        <begin position="184"/>
        <end position="216"/>
    </location>
</feature>
<comment type="similarity">
    <text evidence="3">Belongs to the PTH2 family.</text>
</comment>
<feature type="compositionally biased region" description="Pro residues" evidence="5">
    <location>
        <begin position="75"/>
        <end position="86"/>
    </location>
</feature>
<dbReference type="GO" id="GO:0004045">
    <property type="term" value="F:peptidyl-tRNA hydrolase activity"/>
    <property type="evidence" value="ECO:0007669"/>
    <property type="project" value="UniProtKB-EC"/>
</dbReference>
<dbReference type="InterPro" id="IPR002833">
    <property type="entry name" value="PTH2"/>
</dbReference>
<dbReference type="Proteomes" id="UP001201812">
    <property type="component" value="Unassembled WGS sequence"/>
</dbReference>
<dbReference type="EC" id="3.1.1.29" evidence="1"/>
<dbReference type="InterPro" id="IPR015940">
    <property type="entry name" value="UBA"/>
</dbReference>
<feature type="compositionally biased region" description="Polar residues" evidence="5">
    <location>
        <begin position="253"/>
        <end position="270"/>
    </location>
</feature>